<gene>
    <name evidence="3" type="ORF">RNJ44_04554</name>
</gene>
<evidence type="ECO:0000313" key="3">
    <source>
        <dbReference type="EMBL" id="KAL3232638.1"/>
    </source>
</evidence>
<dbReference type="PANTHER" id="PTHR31315:SF1">
    <property type="entry name" value="PROTEIN SIP5"/>
    <property type="match status" value="1"/>
</dbReference>
<dbReference type="InterPro" id="IPR039301">
    <property type="entry name" value="Sip5/DA2"/>
</dbReference>
<feature type="region of interest" description="Disordered" evidence="2">
    <location>
        <begin position="55"/>
        <end position="94"/>
    </location>
</feature>
<feature type="compositionally biased region" description="Basic and acidic residues" evidence="2">
    <location>
        <begin position="561"/>
        <end position="588"/>
    </location>
</feature>
<dbReference type="Proteomes" id="UP001623330">
    <property type="component" value="Unassembled WGS sequence"/>
</dbReference>
<evidence type="ECO:0000256" key="1">
    <source>
        <dbReference type="ARBA" id="ARBA00010402"/>
    </source>
</evidence>
<comment type="similarity">
    <text evidence="1">Belongs to the SIP5 family.</text>
</comment>
<organism evidence="3 4">
    <name type="scientific">Nakaseomyces bracarensis</name>
    <dbReference type="NCBI Taxonomy" id="273131"/>
    <lineage>
        <taxon>Eukaryota</taxon>
        <taxon>Fungi</taxon>
        <taxon>Dikarya</taxon>
        <taxon>Ascomycota</taxon>
        <taxon>Saccharomycotina</taxon>
        <taxon>Saccharomycetes</taxon>
        <taxon>Saccharomycetales</taxon>
        <taxon>Saccharomycetaceae</taxon>
        <taxon>Nakaseomyces</taxon>
    </lineage>
</organism>
<dbReference type="EMBL" id="JBEVYD010000005">
    <property type="protein sequence ID" value="KAL3232638.1"/>
    <property type="molecule type" value="Genomic_DNA"/>
</dbReference>
<evidence type="ECO:0000313" key="4">
    <source>
        <dbReference type="Proteomes" id="UP001623330"/>
    </source>
</evidence>
<feature type="compositionally biased region" description="Basic and acidic residues" evidence="2">
    <location>
        <begin position="55"/>
        <end position="71"/>
    </location>
</feature>
<feature type="region of interest" description="Disordered" evidence="2">
    <location>
        <begin position="539"/>
        <end position="603"/>
    </location>
</feature>
<evidence type="ECO:0000256" key="2">
    <source>
        <dbReference type="SAM" id="MobiDB-lite"/>
    </source>
</evidence>
<proteinExistence type="inferred from homology"/>
<dbReference type="PANTHER" id="PTHR31315">
    <property type="entry name" value="PROTEIN SIP5"/>
    <property type="match status" value="1"/>
</dbReference>
<keyword evidence="4" id="KW-1185">Reference proteome</keyword>
<accession>A0ABR4NVD4</accession>
<comment type="caution">
    <text evidence="3">The sequence shown here is derived from an EMBL/GenBank/DDBJ whole genome shotgun (WGS) entry which is preliminary data.</text>
</comment>
<feature type="compositionally biased region" description="Polar residues" evidence="2">
    <location>
        <begin position="539"/>
        <end position="557"/>
    </location>
</feature>
<reference evidence="3 4" key="1">
    <citation type="submission" date="2024-05" db="EMBL/GenBank/DDBJ databases">
        <title>Long read based assembly of the Candida bracarensis genome reveals expanded adhesin content.</title>
        <authorList>
            <person name="Marcet-Houben M."/>
            <person name="Ksiezopolska E."/>
            <person name="Gabaldon T."/>
        </authorList>
    </citation>
    <scope>NUCLEOTIDE SEQUENCE [LARGE SCALE GENOMIC DNA]</scope>
    <source>
        <strain evidence="3 4">CBM6</strain>
    </source>
</reference>
<feature type="compositionally biased region" description="Polar residues" evidence="2">
    <location>
        <begin position="72"/>
        <end position="90"/>
    </location>
</feature>
<sequence>MRLRLAASALARDRNGENDAYAEQNVDVQEQQHLRNADSLSTNLERQQRRHEELLADGRRQTAAMRHERLSRMSTNPSYVRTTYSRSDPTQADYDNYDYHSDNVIDSDVDDNDDDNDHALELEAHSRNVIDNSSSLRSKVLSGIRSGLVSTFRRNRLEWKPVYEGEKRREQGLLFLISRYNESVDGGFLAPYRYNRICKIDYSIPMVRSLIIGRKLAPFYVPMEDYDTDWPRNKIIEKVNELDLHERYSDLPPEHPLIKEIENTSYLPVDDLKRDTISKEISKELPFKEQRALRFKIFNARLIRNRVKLQERETNILTDSTVKNSAKKSILEKYMANDNLKYEVYKDTEECPICFMNIPKPLNKTKCCKQSLCTECFVSIRRVGERVTRINRTLTNTTSQRENDRSGRDGLIVPDLDTPGVFYRVTLDISNQATRCPYCTCEDFAVVYEHPKSRRTGIGGIAPALFVPNQVPKLTECRTSIISELDKVKFVRSDDIRPQWRQGLRNSRSNQVRNYNERIILANILSNYQGGTRSDIPINSTLQNFDTQDNSITNENETNPDEIHTNETENRSRSNVESNRDASEENKRSSVNTETQEISEEAP</sequence>
<name>A0ABR4NVD4_9SACH</name>
<protein>
    <submittedName>
        <fullName evidence="3">Protein SIP5</fullName>
    </submittedName>
</protein>